<reference evidence="2 3" key="1">
    <citation type="submission" date="2021-06" db="EMBL/GenBank/DDBJ databases">
        <title>Whole genome sequences of Flavobacterium sp. KK2020170 and assembly.</title>
        <authorList>
            <person name="Kitahara K."/>
            <person name="Miyoshi S."/>
            <person name="Uesaka K."/>
        </authorList>
    </citation>
    <scope>NUCLEOTIDE SEQUENCE [LARGE SCALE GENOMIC DNA]</scope>
    <source>
        <strain evidence="2 3">KK2020170</strain>
    </source>
</reference>
<evidence type="ECO:0000313" key="2">
    <source>
        <dbReference type="EMBL" id="BCY28649.1"/>
    </source>
</evidence>
<evidence type="ECO:0000313" key="3">
    <source>
        <dbReference type="Proteomes" id="UP000825258"/>
    </source>
</evidence>
<dbReference type="RefSeq" id="WP_221257765.1">
    <property type="nucleotide sequence ID" value="NZ_AP024749.1"/>
</dbReference>
<sequence length="296" mass="35095">MKSLFSLIFLLVNINAFSQLDDNKKALLYFTEAERLFNQNDFKQAIEYVEKTEQVLGSSNARTLNLKVKAYYNNGEFKKAESSLNLFINEHQNNASEEIKSETLSYFVRIEKAVEEKQNEIDRLKRIKDEKEEKKRKEKEYENKMHNIINNYGKEDDRYSSFAKKVTTTEFIFTESDKEIYALKIYMTSKTSGNKYIYHIGWSCVGNYYKTFDDNKYKISIEQSSISMIEGGNASKGVLVRIYRKLPSETKYLFLENSKVKTWDIVFFTEKRRDEFYDAMSYFIKKYGTVPKYNNR</sequence>
<feature type="coiled-coil region" evidence="1">
    <location>
        <begin position="107"/>
        <end position="151"/>
    </location>
</feature>
<keyword evidence="1" id="KW-0175">Coiled coil</keyword>
<dbReference type="SUPFAM" id="SSF48452">
    <property type="entry name" value="TPR-like"/>
    <property type="match status" value="1"/>
</dbReference>
<keyword evidence="3" id="KW-1185">Reference proteome</keyword>
<organism evidence="2 3">
    <name type="scientific">Flavobacterium okayamense</name>
    <dbReference type="NCBI Taxonomy" id="2830782"/>
    <lineage>
        <taxon>Bacteria</taxon>
        <taxon>Pseudomonadati</taxon>
        <taxon>Bacteroidota</taxon>
        <taxon>Flavobacteriia</taxon>
        <taxon>Flavobacteriales</taxon>
        <taxon>Flavobacteriaceae</taxon>
        <taxon>Flavobacterium</taxon>
    </lineage>
</organism>
<dbReference type="EMBL" id="AP024749">
    <property type="protein sequence ID" value="BCY28649.1"/>
    <property type="molecule type" value="Genomic_DNA"/>
</dbReference>
<gene>
    <name evidence="2" type="ORF">KK2020170_15170</name>
</gene>
<protein>
    <recommendedName>
        <fullName evidence="4">Tetratricopeptide repeat-containing protein</fullName>
    </recommendedName>
</protein>
<dbReference type="Gene3D" id="1.25.40.10">
    <property type="entry name" value="Tetratricopeptide repeat domain"/>
    <property type="match status" value="1"/>
</dbReference>
<proteinExistence type="predicted"/>
<dbReference type="InterPro" id="IPR011990">
    <property type="entry name" value="TPR-like_helical_dom_sf"/>
</dbReference>
<dbReference type="Proteomes" id="UP000825258">
    <property type="component" value="Chromosome"/>
</dbReference>
<name>A0ABN6HW27_9FLAO</name>
<evidence type="ECO:0000256" key="1">
    <source>
        <dbReference type="SAM" id="Coils"/>
    </source>
</evidence>
<accession>A0ABN6HW27</accession>
<evidence type="ECO:0008006" key="4">
    <source>
        <dbReference type="Google" id="ProtNLM"/>
    </source>
</evidence>